<evidence type="ECO:0000256" key="9">
    <source>
        <dbReference type="ARBA" id="ARBA00048679"/>
    </source>
</evidence>
<comment type="catalytic activity">
    <reaction evidence="8">
        <text>L-threonyl-[protein] + ATP = O-phospho-L-threonyl-[protein] + ADP + H(+)</text>
        <dbReference type="Rhea" id="RHEA:46608"/>
        <dbReference type="Rhea" id="RHEA-COMP:11060"/>
        <dbReference type="Rhea" id="RHEA-COMP:11605"/>
        <dbReference type="ChEBI" id="CHEBI:15378"/>
        <dbReference type="ChEBI" id="CHEBI:30013"/>
        <dbReference type="ChEBI" id="CHEBI:30616"/>
        <dbReference type="ChEBI" id="CHEBI:61977"/>
        <dbReference type="ChEBI" id="CHEBI:456216"/>
        <dbReference type="EC" id="2.7.11.1"/>
    </reaction>
</comment>
<evidence type="ECO:0000256" key="4">
    <source>
        <dbReference type="ARBA" id="ARBA00013948"/>
    </source>
</evidence>
<dbReference type="PANTHER" id="PTHR38248:SF2">
    <property type="entry name" value="FUNK1 11"/>
    <property type="match status" value="1"/>
</dbReference>
<comment type="subunit">
    <text evidence="2">Component of the EKC/KEOPS complex composed of at least BUD32, CGI121, GON7, KAE1 and PCC1; the whole complex dimerizes.</text>
</comment>
<feature type="domain" description="Protein kinase" evidence="11">
    <location>
        <begin position="423"/>
        <end position="831"/>
    </location>
</feature>
<comment type="catalytic activity">
    <reaction evidence="9">
        <text>L-seryl-[protein] + ATP = O-phospho-L-seryl-[protein] + ADP + H(+)</text>
        <dbReference type="Rhea" id="RHEA:17989"/>
        <dbReference type="Rhea" id="RHEA-COMP:9863"/>
        <dbReference type="Rhea" id="RHEA-COMP:11604"/>
        <dbReference type="ChEBI" id="CHEBI:15378"/>
        <dbReference type="ChEBI" id="CHEBI:29999"/>
        <dbReference type="ChEBI" id="CHEBI:30616"/>
        <dbReference type="ChEBI" id="CHEBI:83421"/>
        <dbReference type="ChEBI" id="CHEBI:456216"/>
        <dbReference type="EC" id="2.7.11.1"/>
    </reaction>
</comment>
<dbReference type="AlphaFoldDB" id="A0A9P8QYW1"/>
<accession>A0A9P8QYW1</accession>
<evidence type="ECO:0000256" key="8">
    <source>
        <dbReference type="ARBA" id="ARBA00047899"/>
    </source>
</evidence>
<dbReference type="EMBL" id="JAIWOZ010000001">
    <property type="protein sequence ID" value="KAH6611293.1"/>
    <property type="molecule type" value="Genomic_DNA"/>
</dbReference>
<dbReference type="PROSITE" id="PS50011">
    <property type="entry name" value="PROTEIN_KINASE_DOM"/>
    <property type="match status" value="1"/>
</dbReference>
<organism evidence="12 13">
    <name type="scientific">Trichoderma cornu-damae</name>
    <dbReference type="NCBI Taxonomy" id="654480"/>
    <lineage>
        <taxon>Eukaryota</taxon>
        <taxon>Fungi</taxon>
        <taxon>Dikarya</taxon>
        <taxon>Ascomycota</taxon>
        <taxon>Pezizomycotina</taxon>
        <taxon>Sordariomycetes</taxon>
        <taxon>Hypocreomycetidae</taxon>
        <taxon>Hypocreales</taxon>
        <taxon>Hypocreaceae</taxon>
        <taxon>Trichoderma</taxon>
    </lineage>
</organism>
<dbReference type="OrthoDB" id="5584477at2759"/>
<dbReference type="InterPro" id="IPR011009">
    <property type="entry name" value="Kinase-like_dom_sf"/>
</dbReference>
<protein>
    <recommendedName>
        <fullName evidence="5">EKC/KEOPS complex subunit BUD32</fullName>
        <ecNumber evidence="3">2.7.11.1</ecNumber>
    </recommendedName>
    <alternativeName>
        <fullName evidence="6 7">Atypical Serine/threonine protein kinase BUD32</fullName>
    </alternativeName>
    <alternativeName>
        <fullName evidence="4">EKC/KEOPS complex subunit bud32</fullName>
    </alternativeName>
</protein>
<keyword evidence="13" id="KW-1185">Reference proteome</keyword>
<sequence length="831" mass="93361">MDEANQEQTFTMDEAMLKIIEENPIRDGLDAFRNKFASISDSIDLGSSPDAFDLLERSRRRIIALEILATLQILPATQRLRSASSNKLLFKDILDAFLDVSTDEFDVSRIKPLLKVVFDNSEDAAVWTQVYKAFSKASPSPPPIPSPVASLSTTATTATAAAAADTRDAAAISAVTSTQSVHETPWTRSTASILNSSETRREVDTILKKELGDLRVDIRGFRESFFACVPDLEIAAAAVFDRCREGDEPVFVQEGWHGWPAEAREADVLLWFENITTRLEELAADYRPANLTYRRKLLAQSRTSLRGSQGRRCMDIGFINDDSMVQVELESAGRYHRSHILVPGELKSNSDADVPSKAWSDLAIYVREVFAAQDSRRFVLAFTLCGPYLRLWEFDRLGGMASERFNINEPKGGLEFVAAMLGFLWMDKEGLGFDPRIMESGGKRSIDIERDGKKERLIIDKLIWRSRGITSRGTTCWKAYREDDPQKKPLVIKESWQYMERDEEGLIVKEATEMGVINIARYYHHETVHIGGVQDDIRTSIRKGLDSVAATADAADTMATAASTMSAITAKAKKRSTSSSASSTSTVAAAAMSSSRRRRRQSRLQSVKSADTETSKNRVHKLLVYKDYGSQIYKASSPKALLEALESCIRGHESLRLQGKYLHRDISINNLLLKEDGPVGEKGILIDFDLAIKEQRIKHSGAKGKTGTRAFMAIEVLIGKQHSFMHDLESFFWVLFWICVHYERPNEARTSDFDDWNFMCDRELAGVKMIIIYDSPCFCREANLAFTEYYAPLIPLMDKLRAVVFPNGKPWAEPNEGLYSMMSEILLQNLE</sequence>
<dbReference type="PANTHER" id="PTHR38248">
    <property type="entry name" value="FUNK1 6"/>
    <property type="match status" value="1"/>
</dbReference>
<dbReference type="Gene3D" id="1.10.510.10">
    <property type="entry name" value="Transferase(Phosphotransferase) domain 1"/>
    <property type="match status" value="1"/>
</dbReference>
<feature type="compositionally biased region" description="Low complexity" evidence="10">
    <location>
        <begin position="577"/>
        <end position="594"/>
    </location>
</feature>
<evidence type="ECO:0000256" key="6">
    <source>
        <dbReference type="ARBA" id="ARBA00030980"/>
    </source>
</evidence>
<evidence type="ECO:0000256" key="5">
    <source>
        <dbReference type="ARBA" id="ARBA00019973"/>
    </source>
</evidence>
<proteinExistence type="predicted"/>
<evidence type="ECO:0000313" key="13">
    <source>
        <dbReference type="Proteomes" id="UP000827724"/>
    </source>
</evidence>
<dbReference type="InterPro" id="IPR008266">
    <property type="entry name" value="Tyr_kinase_AS"/>
</dbReference>
<dbReference type="InterPro" id="IPR040976">
    <property type="entry name" value="Pkinase_fungal"/>
</dbReference>
<reference evidence="12" key="1">
    <citation type="submission" date="2021-08" db="EMBL/GenBank/DDBJ databases">
        <title>Chromosome-Level Trichoderma cornu-damae using Hi-C Data.</title>
        <authorList>
            <person name="Kim C.S."/>
        </authorList>
    </citation>
    <scope>NUCLEOTIDE SEQUENCE</scope>
    <source>
        <strain evidence="12">KA19-0412C</strain>
    </source>
</reference>
<dbReference type="EC" id="2.7.11.1" evidence="3"/>
<dbReference type="SUPFAM" id="SSF56112">
    <property type="entry name" value="Protein kinase-like (PK-like)"/>
    <property type="match status" value="1"/>
</dbReference>
<evidence type="ECO:0000256" key="3">
    <source>
        <dbReference type="ARBA" id="ARBA00012513"/>
    </source>
</evidence>
<evidence type="ECO:0000259" key="11">
    <source>
        <dbReference type="PROSITE" id="PS50011"/>
    </source>
</evidence>
<evidence type="ECO:0000256" key="1">
    <source>
        <dbReference type="ARBA" id="ARBA00003747"/>
    </source>
</evidence>
<name>A0A9P8QYW1_9HYPO</name>
<comment type="function">
    <text evidence="1">Component of the EKC/KEOPS complex that is required for the formation of a threonylcarbamoyl group on adenosine at position 37 (t(6)A37) in tRNAs that read codons beginning with adenine. The complex is probably involved in the transfer of the threonylcarbamoyl moiety of threonylcarbamoyl-AMP (TC-AMP) to the N6 group of A37. BUD32 has ATPase activity in the context of the EKC/KEOPS complex and likely plays a supporting role to the catalytic subunit KAE1. The EKC/KEOPS complex also promotes both telomere uncapping and telomere elongation. The complex is required for efficient recruitment of transcriptional coactivators.</text>
</comment>
<dbReference type="Pfam" id="PF17667">
    <property type="entry name" value="Pkinase_fungal"/>
    <property type="match status" value="1"/>
</dbReference>
<dbReference type="Proteomes" id="UP000827724">
    <property type="component" value="Unassembled WGS sequence"/>
</dbReference>
<comment type="caution">
    <text evidence="12">The sequence shown here is derived from an EMBL/GenBank/DDBJ whole genome shotgun (WGS) entry which is preliminary data.</text>
</comment>
<evidence type="ECO:0000256" key="10">
    <source>
        <dbReference type="SAM" id="MobiDB-lite"/>
    </source>
</evidence>
<dbReference type="InterPro" id="IPR000719">
    <property type="entry name" value="Prot_kinase_dom"/>
</dbReference>
<gene>
    <name evidence="12" type="ORF">Trco_001313</name>
</gene>
<feature type="region of interest" description="Disordered" evidence="10">
    <location>
        <begin position="571"/>
        <end position="613"/>
    </location>
</feature>
<dbReference type="PROSITE" id="PS00109">
    <property type="entry name" value="PROTEIN_KINASE_TYR"/>
    <property type="match status" value="1"/>
</dbReference>
<evidence type="ECO:0000256" key="7">
    <source>
        <dbReference type="ARBA" id="ARBA00033194"/>
    </source>
</evidence>
<evidence type="ECO:0000313" key="12">
    <source>
        <dbReference type="EMBL" id="KAH6611293.1"/>
    </source>
</evidence>
<dbReference type="GO" id="GO:0004674">
    <property type="term" value="F:protein serine/threonine kinase activity"/>
    <property type="evidence" value="ECO:0007669"/>
    <property type="project" value="UniProtKB-EC"/>
</dbReference>
<dbReference type="GO" id="GO:0005524">
    <property type="term" value="F:ATP binding"/>
    <property type="evidence" value="ECO:0007669"/>
    <property type="project" value="InterPro"/>
</dbReference>
<evidence type="ECO:0000256" key="2">
    <source>
        <dbReference type="ARBA" id="ARBA00011534"/>
    </source>
</evidence>